<dbReference type="VEuPathDB" id="PiroplasmaDB:BBOV_IV009620"/>
<keyword evidence="3" id="KW-0812">Transmembrane</keyword>
<dbReference type="EMBL" id="AAXT01000002">
    <property type="protein sequence ID" value="EDO07316.1"/>
    <property type="molecule type" value="Genomic_DNA"/>
</dbReference>
<dbReference type="eggNOG" id="ENOG502TN5Z">
    <property type="taxonomic scope" value="Eukaryota"/>
</dbReference>
<dbReference type="InParanoid" id="A7ARZ7"/>
<feature type="transmembrane region" description="Helical" evidence="3">
    <location>
        <begin position="250"/>
        <end position="272"/>
    </location>
</feature>
<name>A7ARZ7_BABBO</name>
<keyword evidence="5" id="KW-1185">Reference proteome</keyword>
<accession>A7ARZ7</accession>
<comment type="caution">
    <text evidence="4">The sequence shown here is derived from an EMBL/GenBank/DDBJ whole genome shotgun (WGS) entry which is preliminary data.</text>
</comment>
<keyword evidence="3" id="KW-1133">Transmembrane helix</keyword>
<reference evidence="5" key="3">
    <citation type="journal article" date="2021" name="Int. J. Parasitol.">
        <title>Comparative analysis of gene expression between Babesia bovis blood stages and kinetes allowed by improved genome annotation.</title>
        <authorList>
            <person name="Ueti M.W."/>
            <person name="Johnson W.C."/>
            <person name="Kappmeyer L.S."/>
            <person name="Herndon D.R."/>
            <person name="Mousel M.R."/>
            <person name="Reif K.E."/>
            <person name="Taus N.S."/>
            <person name="Ifeonu O.O."/>
            <person name="Silva J.C."/>
            <person name="Suarez C.E."/>
            <person name="Brayton K.A."/>
        </authorList>
    </citation>
    <scope>NUCLEOTIDE SEQUENCE [LARGE SCALE GENOMIC DNA]</scope>
</reference>
<organism evidence="4 5">
    <name type="scientific">Babesia bovis</name>
    <dbReference type="NCBI Taxonomy" id="5865"/>
    <lineage>
        <taxon>Eukaryota</taxon>
        <taxon>Sar</taxon>
        <taxon>Alveolata</taxon>
        <taxon>Apicomplexa</taxon>
        <taxon>Aconoidasida</taxon>
        <taxon>Piroplasmida</taxon>
        <taxon>Babesiidae</taxon>
        <taxon>Babesia</taxon>
    </lineage>
</organism>
<proteinExistence type="predicted"/>
<feature type="transmembrane region" description="Helical" evidence="3">
    <location>
        <begin position="132"/>
        <end position="150"/>
    </location>
</feature>
<dbReference type="KEGG" id="bbo:BBOV_IV009620"/>
<keyword evidence="1" id="KW-0175">Coiled coil</keyword>
<evidence type="ECO:0000313" key="4">
    <source>
        <dbReference type="EMBL" id="EDO07316.1"/>
    </source>
</evidence>
<keyword evidence="3" id="KW-0472">Membrane</keyword>
<gene>
    <name evidence="4" type="ORF">BBOV_IV009620</name>
</gene>
<dbReference type="OMA" id="HRCLRHH"/>
<evidence type="ECO:0000313" key="5">
    <source>
        <dbReference type="Proteomes" id="UP000002173"/>
    </source>
</evidence>
<feature type="region of interest" description="Disordered" evidence="2">
    <location>
        <begin position="901"/>
        <end position="957"/>
    </location>
</feature>
<feature type="transmembrane region" description="Helical" evidence="3">
    <location>
        <begin position="779"/>
        <end position="806"/>
    </location>
</feature>
<feature type="transmembrane region" description="Helical" evidence="3">
    <location>
        <begin position="47"/>
        <end position="64"/>
    </location>
</feature>
<feature type="compositionally biased region" description="Acidic residues" evidence="2">
    <location>
        <begin position="929"/>
        <end position="949"/>
    </location>
</feature>
<dbReference type="RefSeq" id="XP_001610884.1">
    <property type="nucleotide sequence ID" value="XM_001610834.1"/>
</dbReference>
<sequence>MAQTRKDHVNVFKNFFAMCFIGFGVFMSTDFIRLLVFDTIKDNMNWINVYQIMLWCVVVSAMFVKMPAAASLRYCLRFNTFFLCLAALLFHMKWLETMSFTIILVMWAYILGVAIVNALVLASYHYSGVKGLVVGVMFSFLLTYSILYIMDRIQWYKREINNYRYIILIFIVFKAAINLGAMYVLSSATKEHHLNSYDEAFKHLTSGVMLEWLSGALHERDVQLSLHEVVPQCVTPMIGLKEIFKCSRVITVWFMFIALSFTCSLFTPYIGVTNWDLSYFVIDKLERAEHLGKLLGVLIACLRRKRRNTIVWMGLCYMVHVGISVFLTCFVHSYKVSKKISINVAFSLSAFNAVLGGFLTVSSFTEFFRTLFDISCTGPKQQDDGDYAQCCMDELSDACFCTEKFCKEKCGKDPFSHTSSSERKNQIFIAPNALEMYNRWDESHCLKCWMYRHNPDEVCKTAEKNKVCNDKEAECFLLRNCKVSVCTYCDMNLLLECVKIECTCVKDECSIPLPNANLFKEDSEYKTAQKKKELEEKINKGKSKEPRPSCIKPVDLKPIEETTDEKPIEIPLHELTFNNGAISLVTTSSSDFVIQASACCPKNNDDKKNEHAAQHFDIASICTYSCCHYDLKVLLKCKDMNGPINMMKAPYPGKFNPLSAIVFNGKCTAQNDHENEIKCIEPKSHTVLEAREVKESLKYACSNSKVISISRIASDEHDVGDNGLALCCNAAKQAAEKKKGESSSSDADTSNVSAPECCHMKVLPTAYPFHFRKKDLLRFSIVSAFLIVILIYALAKICAITLFAILDYNYGLDLSTSYRLVEPFYEQSENYALYMPEATMDDQSLLDLFQREMNQATQKANIFSSLQSNVVSFKQNEKPIQESMSGLINGTDLVSTDEVGIKTVDSGNQTTKETPEPGTKSAKPKDKKEEEEDIDNDEDEEEEETEGDSQDEHKKYKPLVAFEKKEMHKVLKNYKMICNELEYAYLMHWTSEMTALKNKDPPVDKIKRIRRLKWCLESGLKEYALNSAVSIINYLNSTDEKWDIEWTQYRHEVEQKLKLNDELDSLTASSEISFVNPGLQSAIDAARKENWNDIVTSAQKLLSNAEKLKIKIDELNQARGGAQALNKTVELWTLRLEIIEQLTNEGIVYLGWGAFLKTWEKILDWQKNFLELYYKEYKNIMPFYPEAKPQVAQAALGCRAA</sequence>
<evidence type="ECO:0000256" key="2">
    <source>
        <dbReference type="SAM" id="MobiDB-lite"/>
    </source>
</evidence>
<feature type="transmembrane region" description="Helical" evidence="3">
    <location>
        <begin position="70"/>
        <end position="90"/>
    </location>
</feature>
<feature type="transmembrane region" description="Helical" evidence="3">
    <location>
        <begin position="340"/>
        <end position="361"/>
    </location>
</feature>
<feature type="transmembrane region" description="Helical" evidence="3">
    <location>
        <begin position="310"/>
        <end position="334"/>
    </location>
</feature>
<feature type="transmembrane region" description="Helical" evidence="3">
    <location>
        <begin position="102"/>
        <end position="126"/>
    </location>
</feature>
<dbReference type="Proteomes" id="UP000002173">
    <property type="component" value="Unassembled WGS sequence"/>
</dbReference>
<protein>
    <submittedName>
        <fullName evidence="4">Uncharacterized protein</fullName>
    </submittedName>
</protein>
<dbReference type="AlphaFoldDB" id="A7ARZ7"/>
<evidence type="ECO:0000256" key="3">
    <source>
        <dbReference type="SAM" id="Phobius"/>
    </source>
</evidence>
<feature type="coiled-coil region" evidence="1">
    <location>
        <begin position="1098"/>
        <end position="1125"/>
    </location>
</feature>
<feature type="transmembrane region" description="Helical" evidence="3">
    <location>
        <begin position="162"/>
        <end position="185"/>
    </location>
</feature>
<reference evidence="5" key="2">
    <citation type="journal article" date="2020" name="Data Brief">
        <title>Transcriptome dataset of Babesia bovis life stages within vertebrate and invertebrate hosts.</title>
        <authorList>
            <person name="Ueti M.W."/>
            <person name="Johnson W.C."/>
            <person name="Kappmeyer L.S."/>
            <person name="Herndon D.R."/>
            <person name="Mousel M.R."/>
            <person name="Reif K.E."/>
            <person name="Taus N.S."/>
            <person name="Ifeonu O.O."/>
            <person name="Silva J.C."/>
            <person name="Suarez C.E."/>
            <person name="Brayton K.A."/>
        </authorList>
    </citation>
    <scope>NUCLEOTIDE SEQUENCE [LARGE SCALE GENOMIC DNA]</scope>
</reference>
<feature type="transmembrane region" description="Helical" evidence="3">
    <location>
        <begin position="15"/>
        <end position="35"/>
    </location>
</feature>
<evidence type="ECO:0000256" key="1">
    <source>
        <dbReference type="SAM" id="Coils"/>
    </source>
</evidence>
<reference evidence="4 5" key="1">
    <citation type="journal article" date="2007" name="PLoS Pathog.">
        <title>Genome sequence of Babesia bovis and comparative analysis of apicomplexan hemoprotozoa.</title>
        <authorList>
            <person name="Brayton K.A."/>
            <person name="Lau A.O.T."/>
            <person name="Herndon D.R."/>
            <person name="Hannick L."/>
            <person name="Kappmeyer L.S."/>
            <person name="Berens S.J."/>
            <person name="Bidwell S.L."/>
            <person name="Brown W.C."/>
            <person name="Crabtree J."/>
            <person name="Fadrosh D."/>
            <person name="Feldblum T."/>
            <person name="Forberger H.A."/>
            <person name="Haas B.J."/>
            <person name="Howell J.M."/>
            <person name="Khouri H."/>
            <person name="Koo H."/>
            <person name="Mann D.J."/>
            <person name="Norimine J."/>
            <person name="Paulsen I.T."/>
            <person name="Radune D."/>
            <person name="Ren Q."/>
            <person name="Smith R.K. Jr."/>
            <person name="Suarez C.E."/>
            <person name="White O."/>
            <person name="Wortman J.R."/>
            <person name="Knowles D.P. Jr."/>
            <person name="McElwain T.F."/>
            <person name="Nene V.M."/>
        </authorList>
    </citation>
    <scope>NUCLEOTIDE SEQUENCE [LARGE SCALE GENOMIC DNA]</scope>
    <source>
        <strain evidence="4">T2Bo</strain>
    </source>
</reference>
<dbReference type="GeneID" id="5479118"/>